<reference evidence="2 3" key="1">
    <citation type="journal article" date="2016" name="Nat. Commun.">
        <title>Thousands of microbial genomes shed light on interconnected biogeochemical processes in an aquifer system.</title>
        <authorList>
            <person name="Anantharaman K."/>
            <person name="Brown C.T."/>
            <person name="Hug L.A."/>
            <person name="Sharon I."/>
            <person name="Castelle C.J."/>
            <person name="Probst A.J."/>
            <person name="Thomas B.C."/>
            <person name="Singh A."/>
            <person name="Wilkins M.J."/>
            <person name="Karaoz U."/>
            <person name="Brodie E.L."/>
            <person name="Williams K.H."/>
            <person name="Hubbard S.S."/>
            <person name="Banfield J.F."/>
        </authorList>
    </citation>
    <scope>NUCLEOTIDE SEQUENCE [LARGE SCALE GENOMIC DNA]</scope>
</reference>
<gene>
    <name evidence="2" type="ORF">A3A74_03095</name>
</gene>
<keyword evidence="1" id="KW-0812">Transmembrane</keyword>
<keyword evidence="1" id="KW-0472">Membrane</keyword>
<evidence type="ECO:0000313" key="2">
    <source>
        <dbReference type="EMBL" id="OGK39852.1"/>
    </source>
</evidence>
<protein>
    <submittedName>
        <fullName evidence="2">Uncharacterized protein</fullName>
    </submittedName>
</protein>
<sequence>MANKIIEEARSGFKKKVSSVTDSINDVKEGSDLRAEFEHFGINKKTLGIVALATGGVLAACAYPTYLVIRALIVP</sequence>
<dbReference type="AlphaFoldDB" id="A0A1F7I976"/>
<accession>A0A1F7I976</accession>
<dbReference type="EMBL" id="MGAF01000043">
    <property type="protein sequence ID" value="OGK39852.1"/>
    <property type="molecule type" value="Genomic_DNA"/>
</dbReference>
<comment type="caution">
    <text evidence="2">The sequence shown here is derived from an EMBL/GenBank/DDBJ whole genome shotgun (WGS) entry which is preliminary data.</text>
</comment>
<dbReference type="Proteomes" id="UP000179270">
    <property type="component" value="Unassembled WGS sequence"/>
</dbReference>
<name>A0A1F7I976_9BACT</name>
<keyword evidence="1" id="KW-1133">Transmembrane helix</keyword>
<feature type="transmembrane region" description="Helical" evidence="1">
    <location>
        <begin position="47"/>
        <end position="69"/>
    </location>
</feature>
<proteinExistence type="predicted"/>
<evidence type="ECO:0000313" key="3">
    <source>
        <dbReference type="Proteomes" id="UP000179270"/>
    </source>
</evidence>
<organism evidence="2 3">
    <name type="scientific">Candidatus Roizmanbacteria bacterium RIFCSPLOWO2_01_FULL_35_13</name>
    <dbReference type="NCBI Taxonomy" id="1802055"/>
    <lineage>
        <taxon>Bacteria</taxon>
        <taxon>Candidatus Roizmaniibacteriota</taxon>
    </lineage>
</organism>
<evidence type="ECO:0000256" key="1">
    <source>
        <dbReference type="SAM" id="Phobius"/>
    </source>
</evidence>